<dbReference type="InterPro" id="IPR006255">
    <property type="entry name" value="SucB"/>
</dbReference>
<organism evidence="15 16">
    <name type="scientific">Westerdykella ornata</name>
    <dbReference type="NCBI Taxonomy" id="318751"/>
    <lineage>
        <taxon>Eukaryota</taxon>
        <taxon>Fungi</taxon>
        <taxon>Dikarya</taxon>
        <taxon>Ascomycota</taxon>
        <taxon>Pezizomycotina</taxon>
        <taxon>Dothideomycetes</taxon>
        <taxon>Pleosporomycetidae</taxon>
        <taxon>Pleosporales</taxon>
        <taxon>Sporormiaceae</taxon>
        <taxon>Westerdykella</taxon>
    </lineage>
</organism>
<reference evidence="15" key="1">
    <citation type="journal article" date="2020" name="Stud. Mycol.">
        <title>101 Dothideomycetes genomes: a test case for predicting lifestyles and emergence of pathogens.</title>
        <authorList>
            <person name="Haridas S."/>
            <person name="Albert R."/>
            <person name="Binder M."/>
            <person name="Bloem J."/>
            <person name="Labutti K."/>
            <person name="Salamov A."/>
            <person name="Andreopoulos B."/>
            <person name="Baker S."/>
            <person name="Barry K."/>
            <person name="Bills G."/>
            <person name="Bluhm B."/>
            <person name="Cannon C."/>
            <person name="Castanera R."/>
            <person name="Culley D."/>
            <person name="Daum C."/>
            <person name="Ezra D."/>
            <person name="Gonzalez J."/>
            <person name="Henrissat B."/>
            <person name="Kuo A."/>
            <person name="Liang C."/>
            <person name="Lipzen A."/>
            <person name="Lutzoni F."/>
            <person name="Magnuson J."/>
            <person name="Mondo S."/>
            <person name="Nolan M."/>
            <person name="Ohm R."/>
            <person name="Pangilinan J."/>
            <person name="Park H.-J."/>
            <person name="Ramirez L."/>
            <person name="Alfaro M."/>
            <person name="Sun H."/>
            <person name="Tritt A."/>
            <person name="Yoshinaga Y."/>
            <person name="Zwiers L.-H."/>
            <person name="Turgeon B."/>
            <person name="Goodwin S."/>
            <person name="Spatafora J."/>
            <person name="Crous P."/>
            <person name="Grigoriev I."/>
        </authorList>
    </citation>
    <scope>NUCLEOTIDE SEQUENCE</scope>
    <source>
        <strain evidence="15">CBS 379.55</strain>
    </source>
</reference>
<evidence type="ECO:0000256" key="8">
    <source>
        <dbReference type="ARBA" id="ARBA00022823"/>
    </source>
</evidence>
<evidence type="ECO:0000256" key="1">
    <source>
        <dbReference type="ARBA" id="ARBA00001938"/>
    </source>
</evidence>
<dbReference type="Pfam" id="PF00364">
    <property type="entry name" value="Biotin_lipoyl"/>
    <property type="match status" value="1"/>
</dbReference>
<feature type="domain" description="Lipoyl-binding" evidence="14">
    <location>
        <begin position="76"/>
        <end position="151"/>
    </location>
</feature>
<dbReference type="Proteomes" id="UP000800097">
    <property type="component" value="Unassembled WGS sequence"/>
</dbReference>
<evidence type="ECO:0000256" key="9">
    <source>
        <dbReference type="ARBA" id="ARBA00022946"/>
    </source>
</evidence>
<evidence type="ECO:0000256" key="12">
    <source>
        <dbReference type="ARBA" id="ARBA00032406"/>
    </source>
</evidence>
<dbReference type="EC" id="2.3.1.61" evidence="5"/>
<comment type="cofactor">
    <cofactor evidence="1">
        <name>(R)-lipoate</name>
        <dbReference type="ChEBI" id="CHEBI:83088"/>
    </cofactor>
</comment>
<dbReference type="Pfam" id="PF00198">
    <property type="entry name" value="2-oxoacid_dh"/>
    <property type="match status" value="1"/>
</dbReference>
<keyword evidence="10" id="KW-0496">Mitochondrion</keyword>
<comment type="subcellular location">
    <subcellularLocation>
        <location evidence="2">Mitochondrion</location>
    </subcellularLocation>
</comment>
<evidence type="ECO:0000256" key="2">
    <source>
        <dbReference type="ARBA" id="ARBA00004173"/>
    </source>
</evidence>
<name>A0A6A6JP05_WESOR</name>
<dbReference type="FunFam" id="3.30.559.10:FF:000006">
    <property type="entry name" value="Dihydrolipoyllysine-residue succinyltransferase component of 2-oxoglutarate dehydrogenase complex, mitochondrial"/>
    <property type="match status" value="1"/>
</dbReference>
<keyword evidence="11" id="KW-0012">Acyltransferase</keyword>
<dbReference type="AlphaFoldDB" id="A0A6A6JP05"/>
<dbReference type="GO" id="GO:0033512">
    <property type="term" value="P:L-lysine catabolic process to acetyl-CoA via saccharopine"/>
    <property type="evidence" value="ECO:0007669"/>
    <property type="project" value="UniProtKB-UniPathway"/>
</dbReference>
<feature type="compositionally biased region" description="Basic and acidic residues" evidence="13">
    <location>
        <begin position="219"/>
        <end position="242"/>
    </location>
</feature>
<keyword evidence="8" id="KW-0450">Lipoyl</keyword>
<dbReference type="InterPro" id="IPR023213">
    <property type="entry name" value="CAT-like_dom_sf"/>
</dbReference>
<dbReference type="Gene3D" id="3.30.559.10">
    <property type="entry name" value="Chloramphenicol acetyltransferase-like domain"/>
    <property type="match status" value="1"/>
</dbReference>
<evidence type="ECO:0000256" key="13">
    <source>
        <dbReference type="SAM" id="MobiDB-lite"/>
    </source>
</evidence>
<evidence type="ECO:0000313" key="16">
    <source>
        <dbReference type="Proteomes" id="UP000800097"/>
    </source>
</evidence>
<keyword evidence="9" id="KW-0809">Transit peptide</keyword>
<evidence type="ECO:0000256" key="3">
    <source>
        <dbReference type="ARBA" id="ARBA00005145"/>
    </source>
</evidence>
<dbReference type="GO" id="GO:0004149">
    <property type="term" value="F:dihydrolipoyllysine-residue succinyltransferase activity"/>
    <property type="evidence" value="ECO:0007669"/>
    <property type="project" value="UniProtKB-EC"/>
</dbReference>
<protein>
    <recommendedName>
        <fullName evidence="5">dihydrolipoyllysine-residue succinyltransferase</fullName>
        <ecNumber evidence="5">2.3.1.61</ecNumber>
    </recommendedName>
    <alternativeName>
        <fullName evidence="12">2-oxoglutarate dehydrogenase complex component E2</fullName>
    </alternativeName>
</protein>
<dbReference type="UniPathway" id="UPA00868">
    <property type="reaction ID" value="UER00840"/>
</dbReference>
<dbReference type="PANTHER" id="PTHR43416:SF5">
    <property type="entry name" value="DIHYDROLIPOYLLYSINE-RESIDUE SUCCINYLTRANSFERASE COMPONENT OF 2-OXOGLUTARATE DEHYDROGENASE COMPLEX, MITOCHONDRIAL"/>
    <property type="match status" value="1"/>
</dbReference>
<dbReference type="InterPro" id="IPR003016">
    <property type="entry name" value="2-oxoA_DH_lipoyl-BS"/>
</dbReference>
<dbReference type="GO" id="GO:0045252">
    <property type="term" value="C:oxoglutarate dehydrogenase complex"/>
    <property type="evidence" value="ECO:0007669"/>
    <property type="project" value="InterPro"/>
</dbReference>
<keyword evidence="16" id="KW-1185">Reference proteome</keyword>
<dbReference type="PANTHER" id="PTHR43416">
    <property type="entry name" value="DIHYDROLIPOYLLYSINE-RESIDUE SUCCINYLTRANSFERASE COMPONENT OF 2-OXOGLUTARATE DEHYDROGENASE COMPLEX, MITOCHONDRIAL-RELATED"/>
    <property type="match status" value="1"/>
</dbReference>
<feature type="compositionally biased region" description="Basic and acidic residues" evidence="13">
    <location>
        <begin position="164"/>
        <end position="174"/>
    </location>
</feature>
<evidence type="ECO:0000256" key="10">
    <source>
        <dbReference type="ARBA" id="ARBA00023128"/>
    </source>
</evidence>
<dbReference type="NCBIfam" id="TIGR01347">
    <property type="entry name" value="sucB"/>
    <property type="match status" value="1"/>
</dbReference>
<dbReference type="SUPFAM" id="SSF52777">
    <property type="entry name" value="CoA-dependent acyltransferases"/>
    <property type="match status" value="1"/>
</dbReference>
<dbReference type="RefSeq" id="XP_033655919.1">
    <property type="nucleotide sequence ID" value="XM_033797980.1"/>
</dbReference>
<dbReference type="InterPro" id="IPR050537">
    <property type="entry name" value="2-oxoacid_dehydrogenase"/>
</dbReference>
<evidence type="ECO:0000313" key="15">
    <source>
        <dbReference type="EMBL" id="KAF2278380.1"/>
    </source>
</evidence>
<dbReference type="GO" id="GO:0006099">
    <property type="term" value="P:tricarboxylic acid cycle"/>
    <property type="evidence" value="ECO:0007669"/>
    <property type="project" value="UniProtKB-KW"/>
</dbReference>
<evidence type="ECO:0000256" key="7">
    <source>
        <dbReference type="ARBA" id="ARBA00022679"/>
    </source>
</evidence>
<evidence type="ECO:0000256" key="11">
    <source>
        <dbReference type="ARBA" id="ARBA00023315"/>
    </source>
</evidence>
<gene>
    <name evidence="15" type="ORF">EI97DRAFT_431611</name>
</gene>
<dbReference type="EMBL" id="ML986488">
    <property type="protein sequence ID" value="KAF2278380.1"/>
    <property type="molecule type" value="Genomic_DNA"/>
</dbReference>
<dbReference type="SUPFAM" id="SSF51230">
    <property type="entry name" value="Single hybrid motif"/>
    <property type="match status" value="1"/>
</dbReference>
<feature type="compositionally biased region" description="Basic and acidic residues" evidence="13">
    <location>
        <begin position="187"/>
        <end position="201"/>
    </location>
</feature>
<dbReference type="GO" id="GO:0005739">
    <property type="term" value="C:mitochondrion"/>
    <property type="evidence" value="ECO:0007669"/>
    <property type="project" value="UniProtKB-SubCell"/>
</dbReference>
<dbReference type="Gene3D" id="2.40.50.100">
    <property type="match status" value="1"/>
</dbReference>
<sequence length="471" mass="51257">MSSQQCLRRLAASSLPIRSHPVLRASRIASCRVATRNYSAVTRATSSGLLSQASRRPTQLATCRLPFITPSRGYADTIVKVPQMAESITEGTLKQWSKQVGDHVEADEEIATIETDKIDVSVNAPEAGIIKEFLVNEEDTVVVGQDLVKMELGGAAPSGGAKETSAKEEPKEPAPTEQKTSSQPEGGQEKEKPAPPKEEPKPAPPPKEVSKPAPPPSKPAKEAKEAEPKKEPVPGNREERRVKMNRMRLRIAERLKQSQNTAASLTTFNEVDMSQIMEFRKLYKDEILKKTGVKLGFMSAFSRACVLAMKEIPAVNASIEGPNGGDTIVYRDYVDISVAVATEKGLVTPVVRNAESLDMIGIEKAIADLGKKARDGKLTIEDMAGGTFTISNGGVFGSLMGTPIINLPQTAVLGLHAIKDKPVVVNGEIKIRPMMYLALTYDHRLLDGREAVTFLIRVKEFIEDPRKMLLA</sequence>
<dbReference type="GeneID" id="54551155"/>
<dbReference type="NCBIfam" id="NF004309">
    <property type="entry name" value="PRK05704.1"/>
    <property type="match status" value="1"/>
</dbReference>
<feature type="region of interest" description="Disordered" evidence="13">
    <location>
        <begin position="153"/>
        <end position="242"/>
    </location>
</feature>
<comment type="similarity">
    <text evidence="4">Belongs to the 2-oxoacid dehydrogenase family.</text>
</comment>
<dbReference type="OrthoDB" id="5391403at2759"/>
<feature type="compositionally biased region" description="Pro residues" evidence="13">
    <location>
        <begin position="202"/>
        <end position="218"/>
    </location>
</feature>
<evidence type="ECO:0000259" key="14">
    <source>
        <dbReference type="PROSITE" id="PS50968"/>
    </source>
</evidence>
<dbReference type="InterPro" id="IPR011053">
    <property type="entry name" value="Single_hybrid_motif"/>
</dbReference>
<dbReference type="PROSITE" id="PS00189">
    <property type="entry name" value="LIPOYL"/>
    <property type="match status" value="1"/>
</dbReference>
<dbReference type="InterPro" id="IPR000089">
    <property type="entry name" value="Biotin_lipoyl"/>
</dbReference>
<keyword evidence="7 15" id="KW-0808">Transferase</keyword>
<keyword evidence="6" id="KW-0816">Tricarboxylic acid cycle</keyword>
<evidence type="ECO:0000256" key="4">
    <source>
        <dbReference type="ARBA" id="ARBA00007317"/>
    </source>
</evidence>
<comment type="pathway">
    <text evidence="3">Amino-acid degradation; L-lysine degradation via saccharopine pathway; glutaryl-CoA from L-lysine: step 6/6.</text>
</comment>
<evidence type="ECO:0000256" key="6">
    <source>
        <dbReference type="ARBA" id="ARBA00022532"/>
    </source>
</evidence>
<dbReference type="InterPro" id="IPR001078">
    <property type="entry name" value="2-oxoacid_DH_actylTfrase"/>
</dbReference>
<accession>A0A6A6JP05</accession>
<dbReference type="CDD" id="cd06849">
    <property type="entry name" value="lipoyl_domain"/>
    <property type="match status" value="1"/>
</dbReference>
<proteinExistence type="inferred from homology"/>
<dbReference type="PROSITE" id="PS50968">
    <property type="entry name" value="BIOTINYL_LIPOYL"/>
    <property type="match status" value="1"/>
</dbReference>
<evidence type="ECO:0000256" key="5">
    <source>
        <dbReference type="ARBA" id="ARBA00012945"/>
    </source>
</evidence>